<feature type="signal peptide" evidence="7">
    <location>
        <begin position="1"/>
        <end position="16"/>
    </location>
</feature>
<dbReference type="AlphaFoldDB" id="A0A9W4XGA0"/>
<dbReference type="OrthoDB" id="1470350at2759"/>
<dbReference type="PROSITE" id="PS00086">
    <property type="entry name" value="CYTOCHROME_P450"/>
    <property type="match status" value="1"/>
</dbReference>
<keyword evidence="6" id="KW-0503">Monooxygenase</keyword>
<keyword evidence="7" id="KW-0732">Signal</keyword>
<accession>A0A9W4XGA0</accession>
<keyword evidence="6" id="KW-0560">Oxidoreductase</keyword>
<comment type="cofactor">
    <cofactor evidence="1 5">
        <name>heme</name>
        <dbReference type="ChEBI" id="CHEBI:30413"/>
    </cofactor>
</comment>
<gene>
    <name evidence="8" type="ORF">PDIGIT_LOCUS3646</name>
</gene>
<organism evidence="8 9">
    <name type="scientific">Periconia digitata</name>
    <dbReference type="NCBI Taxonomy" id="1303443"/>
    <lineage>
        <taxon>Eukaryota</taxon>
        <taxon>Fungi</taxon>
        <taxon>Dikarya</taxon>
        <taxon>Ascomycota</taxon>
        <taxon>Pezizomycotina</taxon>
        <taxon>Dothideomycetes</taxon>
        <taxon>Pleosporomycetidae</taxon>
        <taxon>Pleosporales</taxon>
        <taxon>Massarineae</taxon>
        <taxon>Periconiaceae</taxon>
        <taxon>Periconia</taxon>
    </lineage>
</organism>
<keyword evidence="4 5" id="KW-0408">Iron</keyword>
<evidence type="ECO:0000313" key="8">
    <source>
        <dbReference type="EMBL" id="CAI6322313.1"/>
    </source>
</evidence>
<dbReference type="InterPro" id="IPR002401">
    <property type="entry name" value="Cyt_P450_E_grp-I"/>
</dbReference>
<evidence type="ECO:0000256" key="7">
    <source>
        <dbReference type="SAM" id="SignalP"/>
    </source>
</evidence>
<evidence type="ECO:0000256" key="2">
    <source>
        <dbReference type="ARBA" id="ARBA00010617"/>
    </source>
</evidence>
<dbReference type="InterPro" id="IPR017972">
    <property type="entry name" value="Cyt_P450_CS"/>
</dbReference>
<reference evidence="8" key="1">
    <citation type="submission" date="2023-01" db="EMBL/GenBank/DDBJ databases">
        <authorList>
            <person name="Van Ghelder C."/>
            <person name="Rancurel C."/>
        </authorList>
    </citation>
    <scope>NUCLEOTIDE SEQUENCE</scope>
    <source>
        <strain evidence="8">CNCM I-4278</strain>
    </source>
</reference>
<comment type="caution">
    <text evidence="8">The sequence shown here is derived from an EMBL/GenBank/DDBJ whole genome shotgun (WGS) entry which is preliminary data.</text>
</comment>
<evidence type="ECO:0000256" key="6">
    <source>
        <dbReference type="RuleBase" id="RU000461"/>
    </source>
</evidence>
<dbReference type="SUPFAM" id="SSF48264">
    <property type="entry name" value="Cytochrome P450"/>
    <property type="match status" value="1"/>
</dbReference>
<dbReference type="Gene3D" id="1.10.630.10">
    <property type="entry name" value="Cytochrome P450"/>
    <property type="match status" value="1"/>
</dbReference>
<dbReference type="InterPro" id="IPR036396">
    <property type="entry name" value="Cyt_P450_sf"/>
</dbReference>
<dbReference type="InterPro" id="IPR050121">
    <property type="entry name" value="Cytochrome_P450_monoxygenase"/>
</dbReference>
<evidence type="ECO:0000256" key="4">
    <source>
        <dbReference type="ARBA" id="ARBA00023004"/>
    </source>
</evidence>
<dbReference type="CDD" id="cd11059">
    <property type="entry name" value="CYP_fungal"/>
    <property type="match status" value="1"/>
</dbReference>
<evidence type="ECO:0000256" key="3">
    <source>
        <dbReference type="ARBA" id="ARBA00022723"/>
    </source>
</evidence>
<dbReference type="GO" id="GO:0004497">
    <property type="term" value="F:monooxygenase activity"/>
    <property type="evidence" value="ECO:0007669"/>
    <property type="project" value="UniProtKB-KW"/>
</dbReference>
<dbReference type="GO" id="GO:0005506">
    <property type="term" value="F:iron ion binding"/>
    <property type="evidence" value="ECO:0007669"/>
    <property type="project" value="InterPro"/>
</dbReference>
<dbReference type="EMBL" id="CAOQHR010000002">
    <property type="protein sequence ID" value="CAI6322313.1"/>
    <property type="molecule type" value="Genomic_DNA"/>
</dbReference>
<dbReference type="InterPro" id="IPR001128">
    <property type="entry name" value="Cyt_P450"/>
</dbReference>
<evidence type="ECO:0000256" key="1">
    <source>
        <dbReference type="ARBA" id="ARBA00001971"/>
    </source>
</evidence>
<keyword evidence="5 6" id="KW-0349">Heme</keyword>
<dbReference type="PANTHER" id="PTHR24305:SF166">
    <property type="entry name" value="CYTOCHROME P450 12A4, MITOCHONDRIAL-RELATED"/>
    <property type="match status" value="1"/>
</dbReference>
<feature type="binding site" description="axial binding residue" evidence="5">
    <location>
        <position position="494"/>
    </location>
    <ligand>
        <name>heme</name>
        <dbReference type="ChEBI" id="CHEBI:30413"/>
    </ligand>
    <ligandPart>
        <name>Fe</name>
        <dbReference type="ChEBI" id="CHEBI:18248"/>
    </ligandPart>
</feature>
<evidence type="ECO:0008006" key="10">
    <source>
        <dbReference type="Google" id="ProtNLM"/>
    </source>
</evidence>
<comment type="similarity">
    <text evidence="2 6">Belongs to the cytochrome P450 family.</text>
</comment>
<dbReference type="PANTHER" id="PTHR24305">
    <property type="entry name" value="CYTOCHROME P450"/>
    <property type="match status" value="1"/>
</dbReference>
<dbReference type="GO" id="GO:0016705">
    <property type="term" value="F:oxidoreductase activity, acting on paired donors, with incorporation or reduction of molecular oxygen"/>
    <property type="evidence" value="ECO:0007669"/>
    <property type="project" value="InterPro"/>
</dbReference>
<keyword evidence="9" id="KW-1185">Reference proteome</keyword>
<dbReference type="PRINTS" id="PR00463">
    <property type="entry name" value="EP450I"/>
</dbReference>
<feature type="chain" id="PRO_5040794179" description="Cytochrome P450" evidence="7">
    <location>
        <begin position="17"/>
        <end position="547"/>
    </location>
</feature>
<keyword evidence="3 5" id="KW-0479">Metal-binding</keyword>
<evidence type="ECO:0000313" key="9">
    <source>
        <dbReference type="Proteomes" id="UP001152607"/>
    </source>
</evidence>
<evidence type="ECO:0000256" key="5">
    <source>
        <dbReference type="PIRSR" id="PIRSR602401-1"/>
    </source>
</evidence>
<dbReference type="Proteomes" id="UP001152607">
    <property type="component" value="Unassembled WGS sequence"/>
</dbReference>
<protein>
    <recommendedName>
        <fullName evidence="10">Cytochrome P450</fullName>
    </recommendedName>
</protein>
<name>A0A9W4XGA0_9PLEO</name>
<dbReference type="PRINTS" id="PR00385">
    <property type="entry name" value="P450"/>
</dbReference>
<dbReference type="Pfam" id="PF00067">
    <property type="entry name" value="p450"/>
    <property type="match status" value="1"/>
</dbReference>
<proteinExistence type="inferred from homology"/>
<sequence>MLDLALLSKLLPFLLALHFLYKHTSNPLRLIPAAHPLAPWTSLWISYIRWSGRENRTLKEAHERLGAVVCLGPGEVSVNCVAGGIREIYAGGFEKGIEEGQRGFNWYGFFANYGGVDNMFSMGPNKPHSARKRMISNIYSKSVIITSPALLTQTISILKSRFLPILSSRSAFSKGDDPTVVNIIPILNAATMDIVTAYIFGLKSSSNLLNNPKDLTWFLDLYNSRRSFNFWPQEYPKLTSWIRRWTGYRLVPQWVDAANAEIEKWTMGMCKRAGSLALQQQTYGINVEDSPSVLQQLSSSLLKQSLKDKPAPTADPAANAREMQKMARTLELTTASEVLDHLAAGFDTSSITLTYAVHELSQNQDIQSQLRRELQALTPSSTRLPDPKTLDAAPFLHAVVYETLRLHSAIPGPQPRVTPTHGCKLGSGASEFYVPGGVRVSASAGLLHMNEDVYEQADEWRPERWIDLHKLSEEKRKDMESRWFWAFGSGGRMCVGSHLAIYQMKYILYTLYSTFSTSIVDDTNIEQTDAYTAPPGTDELWIKLERL</sequence>
<dbReference type="GO" id="GO:0020037">
    <property type="term" value="F:heme binding"/>
    <property type="evidence" value="ECO:0007669"/>
    <property type="project" value="InterPro"/>
</dbReference>